<dbReference type="InterPro" id="IPR008979">
    <property type="entry name" value="Galactose-bd-like_sf"/>
</dbReference>
<dbReference type="PANTHER" id="PTHR24416:SF611">
    <property type="entry name" value="TYROSINE-PROTEIN KINASE TRANSMEMBRANE RECEPTOR ROR"/>
    <property type="match status" value="1"/>
</dbReference>
<organism evidence="17 19">
    <name type="scientific">Didymodactylos carnosus</name>
    <dbReference type="NCBI Taxonomy" id="1234261"/>
    <lineage>
        <taxon>Eukaryota</taxon>
        <taxon>Metazoa</taxon>
        <taxon>Spiralia</taxon>
        <taxon>Gnathifera</taxon>
        <taxon>Rotifera</taxon>
        <taxon>Eurotatoria</taxon>
        <taxon>Bdelloidea</taxon>
        <taxon>Philodinida</taxon>
        <taxon>Philodinidae</taxon>
        <taxon>Didymodactylos</taxon>
    </lineage>
</organism>
<evidence type="ECO:0000256" key="13">
    <source>
        <dbReference type="SAM" id="MobiDB-lite"/>
    </source>
</evidence>
<evidence type="ECO:0000313" key="19">
    <source>
        <dbReference type="Proteomes" id="UP000663829"/>
    </source>
</evidence>
<dbReference type="InterPro" id="IPR050122">
    <property type="entry name" value="RTK"/>
</dbReference>
<dbReference type="Proteomes" id="UP000663829">
    <property type="component" value="Unassembled WGS sequence"/>
</dbReference>
<name>A0A813TDT3_9BILA</name>
<keyword evidence="4" id="KW-0732">Signal</keyword>
<dbReference type="Gene3D" id="2.60.120.260">
    <property type="entry name" value="Galactose-binding domain-like"/>
    <property type="match status" value="1"/>
</dbReference>
<dbReference type="FunFam" id="2.60.120.260:FF:000007">
    <property type="entry name" value="Discoidin domain receptor tyrosine kinase 1"/>
    <property type="match status" value="1"/>
</dbReference>
<keyword evidence="7 14" id="KW-1133">Transmembrane helix</keyword>
<dbReference type="InterPro" id="IPR001245">
    <property type="entry name" value="Ser-Thr/Tyr_kinase_cat_dom"/>
</dbReference>
<evidence type="ECO:0000256" key="3">
    <source>
        <dbReference type="ARBA" id="ARBA00022692"/>
    </source>
</evidence>
<keyword evidence="19" id="KW-1185">Reference proteome</keyword>
<evidence type="ECO:0000256" key="14">
    <source>
        <dbReference type="SAM" id="Phobius"/>
    </source>
</evidence>
<evidence type="ECO:0000256" key="6">
    <source>
        <dbReference type="ARBA" id="ARBA00022840"/>
    </source>
</evidence>
<dbReference type="PROSITE" id="PS01286">
    <property type="entry name" value="FA58C_2"/>
    <property type="match status" value="1"/>
</dbReference>
<dbReference type="PRINTS" id="PR00109">
    <property type="entry name" value="TYRKINASE"/>
</dbReference>
<evidence type="ECO:0000256" key="10">
    <source>
        <dbReference type="ARBA" id="ARBA00023170"/>
    </source>
</evidence>
<proteinExistence type="inferred from homology"/>
<feature type="transmembrane region" description="Helical" evidence="14">
    <location>
        <begin position="395"/>
        <end position="420"/>
    </location>
</feature>
<keyword evidence="10" id="KW-0675">Receptor</keyword>
<keyword evidence="9" id="KW-1015">Disulfide bond</keyword>
<evidence type="ECO:0000256" key="5">
    <source>
        <dbReference type="ARBA" id="ARBA00022741"/>
    </source>
</evidence>
<evidence type="ECO:0000259" key="16">
    <source>
        <dbReference type="PROSITE" id="PS50022"/>
    </source>
</evidence>
<dbReference type="GO" id="GO:0005524">
    <property type="term" value="F:ATP binding"/>
    <property type="evidence" value="ECO:0007669"/>
    <property type="project" value="UniProtKB-KW"/>
</dbReference>
<evidence type="ECO:0000313" key="18">
    <source>
        <dbReference type="EMBL" id="CAF3596848.1"/>
    </source>
</evidence>
<dbReference type="PANTHER" id="PTHR24416">
    <property type="entry name" value="TYROSINE-PROTEIN KINASE RECEPTOR"/>
    <property type="match status" value="1"/>
</dbReference>
<dbReference type="PROSITE" id="PS50011">
    <property type="entry name" value="PROTEIN_KINASE_DOM"/>
    <property type="match status" value="1"/>
</dbReference>
<feature type="domain" description="Protein kinase" evidence="15">
    <location>
        <begin position="603"/>
        <end position="873"/>
    </location>
</feature>
<dbReference type="GO" id="GO:0004714">
    <property type="term" value="F:transmembrane receptor protein tyrosine kinase activity"/>
    <property type="evidence" value="ECO:0007669"/>
    <property type="project" value="TreeGrafter"/>
</dbReference>
<keyword evidence="3 14" id="KW-0812">Transmembrane</keyword>
<reference evidence="17" key="1">
    <citation type="submission" date="2021-02" db="EMBL/GenBank/DDBJ databases">
        <authorList>
            <person name="Nowell W R."/>
        </authorList>
    </citation>
    <scope>NUCLEOTIDE SEQUENCE</scope>
</reference>
<evidence type="ECO:0000256" key="2">
    <source>
        <dbReference type="ARBA" id="ARBA00022475"/>
    </source>
</evidence>
<comment type="subcellular location">
    <subcellularLocation>
        <location evidence="1">Cell membrane</location>
        <topology evidence="1">Single-pass type I membrane protein</topology>
    </subcellularLocation>
</comment>
<dbReference type="PROSITE" id="PS50022">
    <property type="entry name" value="FA58C_3"/>
    <property type="match status" value="1"/>
</dbReference>
<keyword evidence="6" id="KW-0067">ATP-binding</keyword>
<dbReference type="Proteomes" id="UP000681722">
    <property type="component" value="Unassembled WGS sequence"/>
</dbReference>
<accession>A0A813TDT3</accession>
<gene>
    <name evidence="17" type="ORF">GPM918_LOCUS4039</name>
    <name evidence="18" type="ORF">SRO942_LOCUS4038</name>
</gene>
<dbReference type="Gene3D" id="2.60.120.1190">
    <property type="match status" value="1"/>
</dbReference>
<evidence type="ECO:0000256" key="7">
    <source>
        <dbReference type="ARBA" id="ARBA00022989"/>
    </source>
</evidence>
<dbReference type="InterPro" id="IPR000719">
    <property type="entry name" value="Prot_kinase_dom"/>
</dbReference>
<dbReference type="Gene3D" id="1.10.510.10">
    <property type="entry name" value="Transferase(Phosphotransferase) domain 1"/>
    <property type="match status" value="1"/>
</dbReference>
<dbReference type="GO" id="GO:0007169">
    <property type="term" value="P:cell surface receptor protein tyrosine kinase signaling pathway"/>
    <property type="evidence" value="ECO:0007669"/>
    <property type="project" value="TreeGrafter"/>
</dbReference>
<dbReference type="PROSITE" id="PS01285">
    <property type="entry name" value="FA58C_1"/>
    <property type="match status" value="1"/>
</dbReference>
<dbReference type="PROSITE" id="PS00109">
    <property type="entry name" value="PROTEIN_KINASE_TYR"/>
    <property type="match status" value="1"/>
</dbReference>
<evidence type="ECO:0000256" key="9">
    <source>
        <dbReference type="ARBA" id="ARBA00023157"/>
    </source>
</evidence>
<evidence type="ECO:0000313" key="17">
    <source>
        <dbReference type="EMBL" id="CAF0811209.1"/>
    </source>
</evidence>
<keyword evidence="2" id="KW-1003">Cell membrane</keyword>
<dbReference type="InterPro" id="IPR000421">
    <property type="entry name" value="FA58C"/>
</dbReference>
<dbReference type="EMBL" id="CAJNOQ010000524">
    <property type="protein sequence ID" value="CAF0811209.1"/>
    <property type="molecule type" value="Genomic_DNA"/>
</dbReference>
<keyword evidence="8 14" id="KW-0472">Membrane</keyword>
<comment type="similarity">
    <text evidence="12">Belongs to the protein kinase superfamily. Tyr protein kinase family. Insulin receptor subfamily.</text>
</comment>
<dbReference type="EMBL" id="CAJOBC010000523">
    <property type="protein sequence ID" value="CAF3596848.1"/>
    <property type="molecule type" value="Genomic_DNA"/>
</dbReference>
<dbReference type="GO" id="GO:0043235">
    <property type="term" value="C:receptor complex"/>
    <property type="evidence" value="ECO:0007669"/>
    <property type="project" value="TreeGrafter"/>
</dbReference>
<evidence type="ECO:0000256" key="1">
    <source>
        <dbReference type="ARBA" id="ARBA00004251"/>
    </source>
</evidence>
<feature type="domain" description="F5/8 type C" evidence="16">
    <location>
        <begin position="12"/>
        <end position="168"/>
    </location>
</feature>
<dbReference type="SUPFAM" id="SSF49785">
    <property type="entry name" value="Galactose-binding domain-like"/>
    <property type="match status" value="1"/>
</dbReference>
<dbReference type="Pfam" id="PF07714">
    <property type="entry name" value="PK_Tyr_Ser-Thr"/>
    <property type="match status" value="1"/>
</dbReference>
<evidence type="ECO:0000256" key="8">
    <source>
        <dbReference type="ARBA" id="ARBA00023136"/>
    </source>
</evidence>
<dbReference type="SUPFAM" id="SSF56112">
    <property type="entry name" value="Protein kinase-like (PK-like)"/>
    <property type="match status" value="1"/>
</dbReference>
<dbReference type="InterPro" id="IPR048525">
    <property type="entry name" value="DDR1-2_DS-like"/>
</dbReference>
<dbReference type="SMART" id="SM00231">
    <property type="entry name" value="FA58C"/>
    <property type="match status" value="1"/>
</dbReference>
<dbReference type="AlphaFoldDB" id="A0A813TDT3"/>
<comment type="caution">
    <text evidence="17">The sequence shown here is derived from an EMBL/GenBank/DDBJ whole genome shotgun (WGS) entry which is preliminary data.</text>
</comment>
<keyword evidence="11" id="KW-0325">Glycoprotein</keyword>
<dbReference type="InterPro" id="IPR008266">
    <property type="entry name" value="Tyr_kinase_AS"/>
</dbReference>
<feature type="region of interest" description="Disordered" evidence="13">
    <location>
        <begin position="20"/>
        <end position="41"/>
    </location>
</feature>
<dbReference type="InterPro" id="IPR011009">
    <property type="entry name" value="Kinase-like_dom_sf"/>
</dbReference>
<evidence type="ECO:0000256" key="12">
    <source>
        <dbReference type="ARBA" id="ARBA00061639"/>
    </source>
</evidence>
<evidence type="ECO:0000259" key="15">
    <source>
        <dbReference type="PROSITE" id="PS50011"/>
    </source>
</evidence>
<evidence type="ECO:0000256" key="4">
    <source>
        <dbReference type="ARBA" id="ARBA00022729"/>
    </source>
</evidence>
<dbReference type="Pfam" id="PF21114">
    <property type="entry name" value="DDR1-2_DS-like"/>
    <property type="match status" value="1"/>
</dbReference>
<evidence type="ECO:0000256" key="11">
    <source>
        <dbReference type="ARBA" id="ARBA00023180"/>
    </source>
</evidence>
<dbReference type="GO" id="GO:0005886">
    <property type="term" value="C:plasma membrane"/>
    <property type="evidence" value="ECO:0007669"/>
    <property type="project" value="UniProtKB-SubCell"/>
</dbReference>
<keyword evidence="5" id="KW-0547">Nucleotide-binding</keyword>
<protein>
    <submittedName>
        <fullName evidence="17">Uncharacterized protein</fullName>
    </submittedName>
</protein>
<sequence length="882" mass="100647">MRTQILPQYDHCHSALGMESGTIPDSDITSSSSHDSSSVGPHMARIRTELEGGAWCPDKQIGPGIYEYIQITLSQLNYITMVETQGRFGNGQGKEYTEWYQVQYQRTDNEEWLTYRTKNNKTVLNGNINTYLAEKRLMTSPILAKRVRFVPYSTRWRTICMRVELYGCPFYGGVVAYSAPPGTRFTDVKLEDDTYDGTRSNALWFGGIGKLVDGQIGEINVSNKQLSSGWIGWNRHQIGSFIVLQFYFDVSRHFKSINIYSHSQSSSLPYQSIHITMYKLSNDLQESNDFVQWTHVPSSSSSLKKEGITIDTIMCKTTVPLASKIDLKFQLTDDNDWLFLTEITFDNSINTITTAIKNLTSLCKDACVSVISNNQTNSLQQSSSAKPTTLFGIEWIALVSCGIIVCFILLILLTFLRFYLLNRKSYCKSQQVQRSTLKELEALTENQAINTYDDVSSDIITLPSSIKTQSMGSYIYPITSTTSVGSHFLSSQNNSPKENYAVIDTYCFNQHNGSGDGRTTTSSSSDNSNTQQTSFYSDWSKLNLNNNSTFHYASSDITQEFLTDDLFPNIQGLFGTNLFHTSDNTYFNRISRQIQSNVNENKLYGLKKISESVNGEIYIGKYDDECTNNINKSVLIKIVKSTSAIACRHSFINEFNILSTLSHPNIIRLCGVQNEHMYLIQEHGDFGTLQDYYRTLTTTLATNDQSMQTMNYCFAYQLSSGLDYLYHCGIVHGDIATRNCLFYQDYTIKLSDHAMVLEKYSNEYWQYKNKKIPLRWMPSDAMVCSSLKSDVYSFGVCLWEIWNRCHLLPHSSLSNYELYLKLCQINKQSTNELKSLNLPLPPDCPKEIYDLLCECWNYEQDKRPQISDICIYFRRQIDGCIM</sequence>
<dbReference type="OrthoDB" id="6071166at2759"/>